<gene>
    <name evidence="15" type="ORF">SAMN05660443_2203</name>
</gene>
<feature type="signal peptide" evidence="14">
    <location>
        <begin position="1"/>
        <end position="21"/>
    </location>
</feature>
<keyword evidence="8 13" id="KW-1133">Transmembrane helix</keyword>
<dbReference type="Pfam" id="PF03824">
    <property type="entry name" value="NicO"/>
    <property type="match status" value="1"/>
</dbReference>
<comment type="subcellular location">
    <subcellularLocation>
        <location evidence="2 13">Cell membrane</location>
        <topology evidence="2 13">Multi-pass membrane protein</topology>
    </subcellularLocation>
</comment>
<feature type="transmembrane region" description="Helical" evidence="13">
    <location>
        <begin position="279"/>
        <end position="303"/>
    </location>
</feature>
<evidence type="ECO:0000256" key="9">
    <source>
        <dbReference type="ARBA" id="ARBA00023065"/>
    </source>
</evidence>
<keyword evidence="9" id="KW-0406">Ion transport</keyword>
<keyword evidence="14" id="KW-0732">Signal</keyword>
<feature type="chain" id="PRO_5011532029" description="Nickel/cobalt efflux system" evidence="14">
    <location>
        <begin position="22"/>
        <end position="358"/>
    </location>
</feature>
<dbReference type="GO" id="GO:0006824">
    <property type="term" value="P:cobalt ion transport"/>
    <property type="evidence" value="ECO:0007669"/>
    <property type="project" value="UniProtKB-KW"/>
</dbReference>
<accession>A0A1I1I5K2</accession>
<dbReference type="EMBL" id="FOLH01000004">
    <property type="protein sequence ID" value="SFC31361.1"/>
    <property type="molecule type" value="Genomic_DNA"/>
</dbReference>
<evidence type="ECO:0000256" key="14">
    <source>
        <dbReference type="SAM" id="SignalP"/>
    </source>
</evidence>
<evidence type="ECO:0000256" key="8">
    <source>
        <dbReference type="ARBA" id="ARBA00022989"/>
    </source>
</evidence>
<feature type="transmembrane region" description="Helical" evidence="13">
    <location>
        <begin position="81"/>
        <end position="99"/>
    </location>
</feature>
<keyword evidence="16" id="KW-1185">Reference proteome</keyword>
<dbReference type="GO" id="GO:0005886">
    <property type="term" value="C:plasma membrane"/>
    <property type="evidence" value="ECO:0007669"/>
    <property type="project" value="UniProtKB-SubCell"/>
</dbReference>
<keyword evidence="11 13" id="KW-0472">Membrane</keyword>
<keyword evidence="7 13" id="KW-0812">Transmembrane</keyword>
<evidence type="ECO:0000256" key="1">
    <source>
        <dbReference type="ARBA" id="ARBA00002510"/>
    </source>
</evidence>
<dbReference type="GO" id="GO:0015099">
    <property type="term" value="F:nickel cation transmembrane transporter activity"/>
    <property type="evidence" value="ECO:0007669"/>
    <property type="project" value="UniProtKB-UniRule"/>
</dbReference>
<feature type="transmembrane region" description="Helical" evidence="13">
    <location>
        <begin position="252"/>
        <end position="273"/>
    </location>
</feature>
<dbReference type="STRING" id="1122252.SAMN05660443_2203"/>
<sequence>MPLIKTLLLLFFLLFSTAAQATPLPGSTGTESRQEQQLSQQGEQQVKKASYWQQFNHWVLQKQRDFHRQLTSSIEAIQEQASWQTAGALLLISFGYGVFHAAGPGHGKAVLTAYLVTQPEKLRRGLVLSFLASLLQGLTAILLVTLLVHLLGRLAREAFSSVLYVEMLSFAVVALLGLGLLLTALRRLFRQLKQTYQHRQEATSQLSFQPVMAATSSGLAPLGSSPGACPSCGKVHHVAPEQAEGKSRLQTLGLLLSIGLRPCSGAVLVLVVANLLGLWWIGVGSVMVMALGTSITVMTLAVLAVKTRDLAYHLLGLQGTSLAWVSITLGALGGLFILFLGVTLMLGVTATRHPLGIV</sequence>
<evidence type="ECO:0000256" key="7">
    <source>
        <dbReference type="ARBA" id="ARBA00022692"/>
    </source>
</evidence>
<evidence type="ECO:0000256" key="5">
    <source>
        <dbReference type="ARBA" id="ARBA00022475"/>
    </source>
</evidence>
<reference evidence="15 16" key="1">
    <citation type="submission" date="2016-10" db="EMBL/GenBank/DDBJ databases">
        <authorList>
            <person name="de Groot N.N."/>
        </authorList>
    </citation>
    <scope>NUCLEOTIDE SEQUENCE [LARGE SCALE GENOMIC DNA]</scope>
    <source>
        <strain evidence="15 16">DSM 18438</strain>
    </source>
</reference>
<organism evidence="15 16">
    <name type="scientific">Marinospirillum celere</name>
    <dbReference type="NCBI Taxonomy" id="1122252"/>
    <lineage>
        <taxon>Bacteria</taxon>
        <taxon>Pseudomonadati</taxon>
        <taxon>Pseudomonadota</taxon>
        <taxon>Gammaproteobacteria</taxon>
        <taxon>Oceanospirillales</taxon>
        <taxon>Oceanospirillaceae</taxon>
        <taxon>Marinospirillum</taxon>
    </lineage>
</organism>
<protein>
    <recommendedName>
        <fullName evidence="13">Nickel/cobalt efflux system</fullName>
    </recommendedName>
</protein>
<dbReference type="GO" id="GO:0010045">
    <property type="term" value="P:response to nickel cation"/>
    <property type="evidence" value="ECO:0007669"/>
    <property type="project" value="TreeGrafter"/>
</dbReference>
<dbReference type="RefSeq" id="WP_091963392.1">
    <property type="nucleotide sequence ID" value="NZ_FOLH01000004.1"/>
</dbReference>
<keyword evidence="3" id="KW-0171">Cobalt transport</keyword>
<dbReference type="PANTHER" id="PTHR40659">
    <property type="entry name" value="NICKEL/COBALT EFFLUX SYSTEM RCNA"/>
    <property type="match status" value="1"/>
</dbReference>
<evidence type="ECO:0000256" key="6">
    <source>
        <dbReference type="ARBA" id="ARBA00022596"/>
    </source>
</evidence>
<comment type="function">
    <text evidence="1">Efflux system for nickel and cobalt.</text>
</comment>
<dbReference type="GO" id="GO:0046583">
    <property type="term" value="F:monoatomic cation efflux transmembrane transporter activity"/>
    <property type="evidence" value="ECO:0007669"/>
    <property type="project" value="TreeGrafter"/>
</dbReference>
<proteinExistence type="inferred from homology"/>
<evidence type="ECO:0000313" key="15">
    <source>
        <dbReference type="EMBL" id="SFC31361.1"/>
    </source>
</evidence>
<evidence type="ECO:0000256" key="11">
    <source>
        <dbReference type="ARBA" id="ARBA00023136"/>
    </source>
</evidence>
<evidence type="ECO:0000256" key="3">
    <source>
        <dbReference type="ARBA" id="ARBA00022426"/>
    </source>
</evidence>
<dbReference type="InterPro" id="IPR051224">
    <property type="entry name" value="NiCoT_RcnA"/>
</dbReference>
<evidence type="ECO:0000313" key="16">
    <source>
        <dbReference type="Proteomes" id="UP000199058"/>
    </source>
</evidence>
<dbReference type="PANTHER" id="PTHR40659:SF1">
    <property type="entry name" value="NICKEL_COBALT EFFLUX SYSTEM RCNA"/>
    <property type="match status" value="1"/>
</dbReference>
<feature type="transmembrane region" description="Helical" evidence="13">
    <location>
        <begin position="163"/>
        <end position="185"/>
    </location>
</feature>
<evidence type="ECO:0000256" key="12">
    <source>
        <dbReference type="ARBA" id="ARBA00023285"/>
    </source>
</evidence>
<keyword evidence="10" id="KW-0921">Nickel transport</keyword>
<evidence type="ECO:0000256" key="10">
    <source>
        <dbReference type="ARBA" id="ARBA00023112"/>
    </source>
</evidence>
<dbReference type="AlphaFoldDB" id="A0A1I1I5K2"/>
<dbReference type="InterPro" id="IPR011541">
    <property type="entry name" value="Ni/Co_transpt_high_affinity"/>
</dbReference>
<dbReference type="OrthoDB" id="9812956at2"/>
<evidence type="ECO:0000256" key="4">
    <source>
        <dbReference type="ARBA" id="ARBA00022448"/>
    </source>
</evidence>
<feature type="transmembrane region" description="Helical" evidence="13">
    <location>
        <begin position="126"/>
        <end position="151"/>
    </location>
</feature>
<dbReference type="Proteomes" id="UP000199058">
    <property type="component" value="Unassembled WGS sequence"/>
</dbReference>
<name>A0A1I1I5K2_9GAMM</name>
<comment type="similarity">
    <text evidence="13">Belongs to the NiCoT transporter (TC 2.A.52) family.</text>
</comment>
<feature type="transmembrane region" description="Helical" evidence="13">
    <location>
        <begin position="324"/>
        <end position="348"/>
    </location>
</feature>
<dbReference type="GO" id="GO:0032025">
    <property type="term" value="P:response to cobalt ion"/>
    <property type="evidence" value="ECO:0007669"/>
    <property type="project" value="TreeGrafter"/>
</dbReference>
<keyword evidence="5" id="KW-1003">Cell membrane</keyword>
<evidence type="ECO:0000256" key="13">
    <source>
        <dbReference type="RuleBase" id="RU362101"/>
    </source>
</evidence>
<keyword evidence="12" id="KW-0170">Cobalt</keyword>
<evidence type="ECO:0000256" key="2">
    <source>
        <dbReference type="ARBA" id="ARBA00004651"/>
    </source>
</evidence>
<keyword evidence="4 13" id="KW-0813">Transport</keyword>
<keyword evidence="6" id="KW-0533">Nickel</keyword>